<dbReference type="Pfam" id="PF24681">
    <property type="entry name" value="Kelch_KLHDC2_KLHL20_DRC7"/>
    <property type="match status" value="1"/>
</dbReference>
<dbReference type="SUPFAM" id="SSF50965">
    <property type="entry name" value="Galactose oxidase, central domain"/>
    <property type="match status" value="1"/>
</dbReference>
<name>A0A1H7YYQ3_9HYPH</name>
<feature type="chain" id="PRO_5011468568" evidence="2">
    <location>
        <begin position="24"/>
        <end position="361"/>
    </location>
</feature>
<dbReference type="InterPro" id="IPR006652">
    <property type="entry name" value="Kelch_1"/>
</dbReference>
<evidence type="ECO:0000313" key="4">
    <source>
        <dbReference type="Proteomes" id="UP000199664"/>
    </source>
</evidence>
<protein>
    <submittedName>
        <fullName evidence="3">N-acetylneuraminic acid mutarotase</fullName>
    </submittedName>
</protein>
<accession>A0A1H7YYQ3</accession>
<evidence type="ECO:0000313" key="3">
    <source>
        <dbReference type="EMBL" id="SEM51115.1"/>
    </source>
</evidence>
<feature type="signal peptide" evidence="2">
    <location>
        <begin position="1"/>
        <end position="23"/>
    </location>
</feature>
<dbReference type="InterPro" id="IPR011043">
    <property type="entry name" value="Gal_Oxase/kelch_b-propeller"/>
</dbReference>
<dbReference type="RefSeq" id="WP_091842097.1">
    <property type="nucleotide sequence ID" value="NZ_FOAN01000013.1"/>
</dbReference>
<organism evidence="3 4">
    <name type="scientific">Bosea lupini</name>
    <dbReference type="NCBI Taxonomy" id="1036779"/>
    <lineage>
        <taxon>Bacteria</taxon>
        <taxon>Pseudomonadati</taxon>
        <taxon>Pseudomonadota</taxon>
        <taxon>Alphaproteobacteria</taxon>
        <taxon>Hyphomicrobiales</taxon>
        <taxon>Boseaceae</taxon>
        <taxon>Bosea</taxon>
    </lineage>
</organism>
<dbReference type="InterPro" id="IPR015915">
    <property type="entry name" value="Kelch-typ_b-propeller"/>
</dbReference>
<dbReference type="PANTHER" id="PTHR45632:SF24">
    <property type="entry name" value="GALACTOSE OXIDASE"/>
    <property type="match status" value="1"/>
</dbReference>
<proteinExistence type="predicted"/>
<reference evidence="4" key="1">
    <citation type="submission" date="2016-10" db="EMBL/GenBank/DDBJ databases">
        <authorList>
            <person name="Varghese N."/>
            <person name="Submissions S."/>
        </authorList>
    </citation>
    <scope>NUCLEOTIDE SEQUENCE [LARGE SCALE GENOMIC DNA]</scope>
    <source>
        <strain evidence="4">LMG 26383,CCUG 61248,R- 45681</strain>
    </source>
</reference>
<evidence type="ECO:0000256" key="1">
    <source>
        <dbReference type="SAM" id="MobiDB-lite"/>
    </source>
</evidence>
<keyword evidence="4" id="KW-1185">Reference proteome</keyword>
<feature type="compositionally biased region" description="Basic and acidic residues" evidence="1">
    <location>
        <begin position="28"/>
        <end position="37"/>
    </location>
</feature>
<dbReference type="Gene3D" id="2.120.10.80">
    <property type="entry name" value="Kelch-type beta propeller"/>
    <property type="match status" value="2"/>
</dbReference>
<dbReference type="OrthoDB" id="9769308at2"/>
<feature type="region of interest" description="Disordered" evidence="1">
    <location>
        <begin position="22"/>
        <end position="44"/>
    </location>
</feature>
<dbReference type="EMBL" id="FOAN01000013">
    <property type="protein sequence ID" value="SEM51115.1"/>
    <property type="molecule type" value="Genomic_DNA"/>
</dbReference>
<dbReference type="PANTHER" id="PTHR45632">
    <property type="entry name" value="LD33804P"/>
    <property type="match status" value="1"/>
</dbReference>
<dbReference type="Proteomes" id="UP000199664">
    <property type="component" value="Unassembled WGS sequence"/>
</dbReference>
<evidence type="ECO:0000256" key="2">
    <source>
        <dbReference type="SAM" id="SignalP"/>
    </source>
</evidence>
<keyword evidence="2" id="KW-0732">Signal</keyword>
<dbReference type="AlphaFoldDB" id="A0A1H7YYQ3"/>
<dbReference type="STRING" id="1036779.SAMN04515666_11344"/>
<gene>
    <name evidence="3" type="ORF">SAMN04515666_11344</name>
</gene>
<sequence>MTSLNRRSLLATGVAALTSPALAQQPGHEQHGGHYERLNQPGRIGKPELAASQNVFDSPAPKAVSPGRWSTKALLPLPRSEMAWAAAHDDRMHIVGGYGEQRTDRAYHHVYDPKADTWSDGAPLPQGANHVGVAFLDGKLYAIGGFLEQNRKPHPRCFVYDPKADKWAKIAPLPRPVGSAAIVGLNGVLHSIGGAIGDTTESKTSINWHRVYDPKADAWSERTPLPTGRDHTGTLAIGQLIHVIGGRVDSFHTNSNLHHAYDPATDKWAPRNPLPTARSGHGAVLYRGKVFIMGGEGTNRVFGQMEAYDPASDGWEQYAPMLTPRHGLGAALVGDAIHVAGGGPVMGGGVQSAVHEAFSLG</sequence>
<dbReference type="SMART" id="SM00612">
    <property type="entry name" value="Kelch"/>
    <property type="match status" value="5"/>
</dbReference>